<proteinExistence type="predicted"/>
<accession>A0A5P2GCR2</accession>
<dbReference type="Proteomes" id="UP000292424">
    <property type="component" value="Chromosome"/>
</dbReference>
<evidence type="ECO:0000313" key="1">
    <source>
        <dbReference type="EMBL" id="QES89371.1"/>
    </source>
</evidence>
<gene>
    <name evidence="1" type="ORF">E0W69_012090</name>
</gene>
<dbReference type="AlphaFoldDB" id="A0A5P2GCR2"/>
<reference evidence="1 2" key="1">
    <citation type="submission" date="2019-09" db="EMBL/GenBank/DDBJ databases">
        <title>Complete genome sequence of Arachidicoccus sp. B3-10 isolated from apple orchard soil.</title>
        <authorList>
            <person name="Kim H.S."/>
            <person name="Han K.-I."/>
            <person name="Suh M.K."/>
            <person name="Lee K.C."/>
            <person name="Eom M.K."/>
            <person name="Kim J.-S."/>
            <person name="Kang S.W."/>
            <person name="Sin Y."/>
            <person name="Lee J.-S."/>
        </authorList>
    </citation>
    <scope>NUCLEOTIDE SEQUENCE [LARGE SCALE GENOMIC DNA]</scope>
    <source>
        <strain evidence="1 2">B3-10</strain>
    </source>
</reference>
<dbReference type="RefSeq" id="WP_131330316.1">
    <property type="nucleotide sequence ID" value="NZ_CP044016.1"/>
</dbReference>
<protein>
    <submittedName>
        <fullName evidence="1">Uncharacterized protein</fullName>
    </submittedName>
</protein>
<keyword evidence="2" id="KW-1185">Reference proteome</keyword>
<dbReference type="KEGG" id="arac:E0W69_012090"/>
<dbReference type="EMBL" id="CP044016">
    <property type="protein sequence ID" value="QES89371.1"/>
    <property type="molecule type" value="Genomic_DNA"/>
</dbReference>
<organism evidence="1 2">
    <name type="scientific">Rhizosphaericola mali</name>
    <dbReference type="NCBI Taxonomy" id="2545455"/>
    <lineage>
        <taxon>Bacteria</taxon>
        <taxon>Pseudomonadati</taxon>
        <taxon>Bacteroidota</taxon>
        <taxon>Chitinophagia</taxon>
        <taxon>Chitinophagales</taxon>
        <taxon>Chitinophagaceae</taxon>
        <taxon>Rhizosphaericola</taxon>
    </lineage>
</organism>
<name>A0A5P2GCR2_9BACT</name>
<sequence length="94" mass="10765">MKYRICAIAQDIEGFYLYTIKEKDIYHYIIGGNMNKEKDNSIGLDKLQNDLSVTNAKSIAEVNQGECQNCKKCNCQSQKILDNIQTTIKDNLKK</sequence>
<evidence type="ECO:0000313" key="2">
    <source>
        <dbReference type="Proteomes" id="UP000292424"/>
    </source>
</evidence>